<evidence type="ECO:0000259" key="1">
    <source>
        <dbReference type="Pfam" id="PF20282"/>
    </source>
</evidence>
<dbReference type="AlphaFoldDB" id="A0A810CRL5"/>
<sequence length="333" mass="38077">MIPNYAARIRALNDDELERFVKDWATRRTRDYVETQRWSGTGDMGRDVVGYVTRQRHEGDWDNFQCKQLSTRLSEREAFVELGKIFMHSAAGEYRLPREYTFVAPKGVVRNVQNYVAHPERFRQAFLDRWGELVAPGLVENQVVPLSPEIRDAIARFDFTSVHWLDAAGLAENEYAVPALVKWFAYDPGAAPAGVTPDLPQDEEAPYIEQLIGLYGARRNKTFADFNAALADPDWGEHLREQRTRYFEAAAFDRYYRDSTPPDYLATFKDDLYHGVVDTHRDQHADGLARVLKVLAQASQVSPAGILGHYAKVPVKQGTCHQFANEGRLPWRK</sequence>
<reference evidence="2" key="2">
    <citation type="submission" date="2020-05" db="EMBL/GenBank/DDBJ databases">
        <title>Complete genome sequence of Bradyrhizobium diazoefficiens XF4 isolated from soybean nodule.</title>
        <authorList>
            <person name="Noda R."/>
            <person name="Kakizaki K."/>
            <person name="Minamisawa K."/>
        </authorList>
    </citation>
    <scope>NUCLEOTIDE SEQUENCE</scope>
    <source>
        <strain evidence="2">XF4</strain>
    </source>
</reference>
<accession>A0A810CRL5</accession>
<dbReference type="Pfam" id="PF20282">
    <property type="entry name" value="CTD6"/>
    <property type="match status" value="1"/>
</dbReference>
<protein>
    <recommendedName>
        <fullName evidence="1">ABC-three component systems C-terminal domain-containing protein</fullName>
    </recommendedName>
</protein>
<gene>
    <name evidence="3" type="ORF">XF10B_44760</name>
    <name evidence="2" type="ORF">XF4B_45110</name>
</gene>
<evidence type="ECO:0000313" key="2">
    <source>
        <dbReference type="EMBL" id="BCE48162.1"/>
    </source>
</evidence>
<evidence type="ECO:0000313" key="3">
    <source>
        <dbReference type="EMBL" id="BCE91678.1"/>
    </source>
</evidence>
<dbReference type="EMBL" id="AP023094">
    <property type="protein sequence ID" value="BCE48162.1"/>
    <property type="molecule type" value="Genomic_DNA"/>
</dbReference>
<dbReference type="EMBL" id="AP023099">
    <property type="protein sequence ID" value="BCE91678.1"/>
    <property type="molecule type" value="Genomic_DNA"/>
</dbReference>
<organism evidence="3">
    <name type="scientific">Bradyrhizobium diazoefficiens</name>
    <dbReference type="NCBI Taxonomy" id="1355477"/>
    <lineage>
        <taxon>Bacteria</taxon>
        <taxon>Pseudomonadati</taxon>
        <taxon>Pseudomonadota</taxon>
        <taxon>Alphaproteobacteria</taxon>
        <taxon>Hyphomicrobiales</taxon>
        <taxon>Nitrobacteraceae</taxon>
        <taxon>Bradyrhizobium</taxon>
    </lineage>
</organism>
<name>A0A810CRL5_9BRAD</name>
<feature type="domain" description="ABC-three component systems C-terminal" evidence="1">
    <location>
        <begin position="204"/>
        <end position="331"/>
    </location>
</feature>
<proteinExistence type="predicted"/>
<reference evidence="3" key="1">
    <citation type="submission" date="2020-05" db="EMBL/GenBank/DDBJ databases">
        <title>Complete genome sequence of Bradyrhizobium diazoefficiens XF10 isolated from soybean nodule.</title>
        <authorList>
            <person name="Noda R."/>
            <person name="Kakizaki K."/>
            <person name="Minamisawa K."/>
        </authorList>
    </citation>
    <scope>NUCLEOTIDE SEQUENCE</scope>
    <source>
        <strain evidence="3">XF10</strain>
    </source>
</reference>
<dbReference type="InterPro" id="IPR046914">
    <property type="entry name" value="ABC-3C_CTD6"/>
</dbReference>